<dbReference type="AlphaFoldDB" id="A0A7S0LZM8"/>
<keyword evidence="2" id="KW-1133">Transmembrane helix</keyword>
<dbReference type="InterPro" id="IPR002110">
    <property type="entry name" value="Ankyrin_rpt"/>
</dbReference>
<dbReference type="SMART" id="SM00248">
    <property type="entry name" value="ANK"/>
    <property type="match status" value="1"/>
</dbReference>
<accession>A0A7S0LZM8</accession>
<proteinExistence type="predicted"/>
<dbReference type="PROSITE" id="PS50088">
    <property type="entry name" value="ANK_REPEAT"/>
    <property type="match status" value="1"/>
</dbReference>
<evidence type="ECO:0000256" key="2">
    <source>
        <dbReference type="SAM" id="Phobius"/>
    </source>
</evidence>
<dbReference type="EMBL" id="HBEZ01008852">
    <property type="protein sequence ID" value="CAD8627240.1"/>
    <property type="molecule type" value="Transcribed_RNA"/>
</dbReference>
<feature type="transmembrane region" description="Helical" evidence="2">
    <location>
        <begin position="69"/>
        <end position="92"/>
    </location>
</feature>
<name>A0A7S0LZM8_9CRYP</name>
<dbReference type="PROSITE" id="PS50297">
    <property type="entry name" value="ANK_REP_REGION"/>
    <property type="match status" value="1"/>
</dbReference>
<keyword evidence="2" id="KW-0812">Transmembrane</keyword>
<dbReference type="Gene3D" id="1.25.40.20">
    <property type="entry name" value="Ankyrin repeat-containing domain"/>
    <property type="match status" value="1"/>
</dbReference>
<protein>
    <submittedName>
        <fullName evidence="3">Uncharacterized protein</fullName>
    </submittedName>
</protein>
<keyword evidence="2" id="KW-0472">Membrane</keyword>
<gene>
    <name evidence="3" type="ORF">CCUR1050_LOCUS4918</name>
</gene>
<keyword evidence="1" id="KW-0040">ANK repeat</keyword>
<dbReference type="PANTHER" id="PTHR22677:SF4">
    <property type="entry name" value="USHER SYNDROME TYPE-1G PROTEIN-LIKE PROTEIN"/>
    <property type="match status" value="1"/>
</dbReference>
<dbReference type="InterPro" id="IPR039323">
    <property type="entry name" value="ANKRD_45/46/60"/>
</dbReference>
<dbReference type="SUPFAM" id="SSF48403">
    <property type="entry name" value="Ankyrin repeat"/>
    <property type="match status" value="1"/>
</dbReference>
<feature type="transmembrane region" description="Helical" evidence="2">
    <location>
        <begin position="40"/>
        <end position="62"/>
    </location>
</feature>
<feature type="repeat" description="ANK" evidence="1">
    <location>
        <begin position="199"/>
        <end position="231"/>
    </location>
</feature>
<evidence type="ECO:0000313" key="3">
    <source>
        <dbReference type="EMBL" id="CAD8627240.1"/>
    </source>
</evidence>
<sequence>MSCFLCVTIFVLLLSLVWIPFVLVYNFPSTSSRCGQQHHVWEYCLLITLVPITGLLFAIFLGRLRILEYAALPTLLACLFLGGWGISILFTLGECWYFYEKLFPDLLFLTKTYVLIISLASFLTSSLYCVAIYSSMVQNGRNDETPDMNRKPLEINRRLSELHCQLMRNAARQGKKREVQRLLNDELFIVDVNSKEPDTLRTALHLAAENDHVDVAKVLVEKGASLECEDRWGQTPGMLAEDLHSEMVSKYLENLGAHKI</sequence>
<dbReference type="PANTHER" id="PTHR22677">
    <property type="entry name" value="ANKYRIN REPEAT DOMAIN-CONTAINING PROTEIN 60"/>
    <property type="match status" value="1"/>
</dbReference>
<reference evidence="3" key="1">
    <citation type="submission" date="2021-01" db="EMBL/GenBank/DDBJ databases">
        <authorList>
            <person name="Corre E."/>
            <person name="Pelletier E."/>
            <person name="Niang G."/>
            <person name="Scheremetjew M."/>
            <person name="Finn R."/>
            <person name="Kale V."/>
            <person name="Holt S."/>
            <person name="Cochrane G."/>
            <person name="Meng A."/>
            <person name="Brown T."/>
            <person name="Cohen L."/>
        </authorList>
    </citation>
    <scope>NUCLEOTIDE SEQUENCE</scope>
    <source>
        <strain evidence="3">CCAP979/52</strain>
    </source>
</reference>
<organism evidence="3">
    <name type="scientific">Cryptomonas curvata</name>
    <dbReference type="NCBI Taxonomy" id="233186"/>
    <lineage>
        <taxon>Eukaryota</taxon>
        <taxon>Cryptophyceae</taxon>
        <taxon>Cryptomonadales</taxon>
        <taxon>Cryptomonadaceae</taxon>
        <taxon>Cryptomonas</taxon>
    </lineage>
</organism>
<evidence type="ECO:0000256" key="1">
    <source>
        <dbReference type="PROSITE-ProRule" id="PRU00023"/>
    </source>
</evidence>
<dbReference type="InterPro" id="IPR036770">
    <property type="entry name" value="Ankyrin_rpt-contain_sf"/>
</dbReference>
<dbReference type="Pfam" id="PF12796">
    <property type="entry name" value="Ank_2"/>
    <property type="match status" value="1"/>
</dbReference>
<feature type="transmembrane region" description="Helical" evidence="2">
    <location>
        <begin position="112"/>
        <end position="133"/>
    </location>
</feature>